<dbReference type="PANTHER" id="PTHR24198">
    <property type="entry name" value="ANKYRIN REPEAT AND PROTEIN KINASE DOMAIN-CONTAINING PROTEIN"/>
    <property type="match status" value="1"/>
</dbReference>
<keyword evidence="1" id="KW-0677">Repeat</keyword>
<dbReference type="OrthoDB" id="2767275at2759"/>
<gene>
    <name evidence="4" type="ORF">SCP_1203880</name>
</gene>
<dbReference type="InterPro" id="IPR036770">
    <property type="entry name" value="Ankyrin_rpt-contain_sf"/>
</dbReference>
<comment type="caution">
    <text evidence="4">The sequence shown here is derived from an EMBL/GenBank/DDBJ whole genome shotgun (WGS) entry which is preliminary data.</text>
</comment>
<accession>A0A401H167</accession>
<dbReference type="EMBL" id="BFAD01000012">
    <property type="protein sequence ID" value="GBE88158.1"/>
    <property type="molecule type" value="Genomic_DNA"/>
</dbReference>
<dbReference type="AlphaFoldDB" id="A0A401H167"/>
<evidence type="ECO:0000313" key="4">
    <source>
        <dbReference type="EMBL" id="GBE88158.1"/>
    </source>
</evidence>
<dbReference type="SUPFAM" id="SSF48403">
    <property type="entry name" value="Ankyrin repeat"/>
    <property type="match status" value="1"/>
</dbReference>
<evidence type="ECO:0000256" key="1">
    <source>
        <dbReference type="ARBA" id="ARBA00022737"/>
    </source>
</evidence>
<dbReference type="Proteomes" id="UP000287166">
    <property type="component" value="Unassembled WGS sequence"/>
</dbReference>
<feature type="repeat" description="ANK" evidence="3">
    <location>
        <begin position="130"/>
        <end position="162"/>
    </location>
</feature>
<dbReference type="InParanoid" id="A0A401H167"/>
<dbReference type="Pfam" id="PF00023">
    <property type="entry name" value="Ank"/>
    <property type="match status" value="1"/>
</dbReference>
<dbReference type="STRING" id="139825.A0A401H167"/>
<dbReference type="RefSeq" id="XP_027619071.1">
    <property type="nucleotide sequence ID" value="XM_027763270.1"/>
</dbReference>
<dbReference type="PANTHER" id="PTHR24198:SF194">
    <property type="entry name" value="INVERSIN-A"/>
    <property type="match status" value="1"/>
</dbReference>
<sequence length="192" mass="21676">MQLVEEDDEELFALIETFLFNPDFHEQYLGFRQILQMHEFPVLGFEAYKRDKLPKVIITPLCEPISCGLQWVTRHMIENDPTLIETEIEGYGTPLTLATFKNLKEMAALLIELGADVNKTTRNHYVGGGQVVSPLFFAVQLGRAEIFAMLLEHGAKLELPGGPMGYSLIFIAAFNGQTPMLEELIRRGSMPM</sequence>
<dbReference type="Gene3D" id="1.25.40.20">
    <property type="entry name" value="Ankyrin repeat-containing domain"/>
    <property type="match status" value="1"/>
</dbReference>
<evidence type="ECO:0000313" key="5">
    <source>
        <dbReference type="Proteomes" id="UP000287166"/>
    </source>
</evidence>
<proteinExistence type="predicted"/>
<reference evidence="4 5" key="1">
    <citation type="journal article" date="2018" name="Sci. Rep.">
        <title>Genome sequence of the cauliflower mushroom Sparassis crispa (Hanabiratake) and its association with beneficial usage.</title>
        <authorList>
            <person name="Kiyama R."/>
            <person name="Furutani Y."/>
            <person name="Kawaguchi K."/>
            <person name="Nakanishi T."/>
        </authorList>
    </citation>
    <scope>NUCLEOTIDE SEQUENCE [LARGE SCALE GENOMIC DNA]</scope>
</reference>
<organism evidence="4 5">
    <name type="scientific">Sparassis crispa</name>
    <dbReference type="NCBI Taxonomy" id="139825"/>
    <lineage>
        <taxon>Eukaryota</taxon>
        <taxon>Fungi</taxon>
        <taxon>Dikarya</taxon>
        <taxon>Basidiomycota</taxon>
        <taxon>Agaricomycotina</taxon>
        <taxon>Agaricomycetes</taxon>
        <taxon>Polyporales</taxon>
        <taxon>Sparassidaceae</taxon>
        <taxon>Sparassis</taxon>
    </lineage>
</organism>
<dbReference type="SMART" id="SM00248">
    <property type="entry name" value="ANK"/>
    <property type="match status" value="3"/>
</dbReference>
<protein>
    <submittedName>
        <fullName evidence="4">Uncharacterized protein</fullName>
    </submittedName>
</protein>
<dbReference type="InterPro" id="IPR002110">
    <property type="entry name" value="Ankyrin_rpt"/>
</dbReference>
<keyword evidence="5" id="KW-1185">Reference proteome</keyword>
<keyword evidence="2 3" id="KW-0040">ANK repeat</keyword>
<name>A0A401H167_9APHY</name>
<feature type="repeat" description="ANK" evidence="3">
    <location>
        <begin position="93"/>
        <end position="122"/>
    </location>
</feature>
<dbReference type="GeneID" id="38785075"/>
<dbReference type="PROSITE" id="PS50088">
    <property type="entry name" value="ANK_REPEAT"/>
    <property type="match status" value="2"/>
</dbReference>
<evidence type="ECO:0000256" key="2">
    <source>
        <dbReference type="ARBA" id="ARBA00023043"/>
    </source>
</evidence>
<evidence type="ECO:0000256" key="3">
    <source>
        <dbReference type="PROSITE-ProRule" id="PRU00023"/>
    </source>
</evidence>